<evidence type="ECO:0000313" key="1">
    <source>
        <dbReference type="EMBL" id="CAD8114136.1"/>
    </source>
</evidence>
<accession>A0A8S1QFT6</accession>
<proteinExistence type="predicted"/>
<organism evidence="1 2">
    <name type="scientific">Paramecium primaurelia</name>
    <dbReference type="NCBI Taxonomy" id="5886"/>
    <lineage>
        <taxon>Eukaryota</taxon>
        <taxon>Sar</taxon>
        <taxon>Alveolata</taxon>
        <taxon>Ciliophora</taxon>
        <taxon>Intramacronucleata</taxon>
        <taxon>Oligohymenophorea</taxon>
        <taxon>Peniculida</taxon>
        <taxon>Parameciidae</taxon>
        <taxon>Paramecium</taxon>
    </lineage>
</organism>
<evidence type="ECO:0000313" key="2">
    <source>
        <dbReference type="Proteomes" id="UP000688137"/>
    </source>
</evidence>
<dbReference type="Proteomes" id="UP000688137">
    <property type="component" value="Unassembled WGS sequence"/>
</dbReference>
<dbReference type="AlphaFoldDB" id="A0A8S1QFT6"/>
<comment type="caution">
    <text evidence="1">The sequence shown here is derived from an EMBL/GenBank/DDBJ whole genome shotgun (WGS) entry which is preliminary data.</text>
</comment>
<name>A0A8S1QFT6_PARPR</name>
<protein>
    <submittedName>
        <fullName evidence="1">Uncharacterized protein</fullName>
    </submittedName>
</protein>
<dbReference type="EMBL" id="CAJJDM010000163">
    <property type="protein sequence ID" value="CAD8114136.1"/>
    <property type="molecule type" value="Genomic_DNA"/>
</dbReference>
<gene>
    <name evidence="1" type="ORF">PPRIM_AZ9-3.1.T1580044</name>
</gene>
<keyword evidence="2" id="KW-1185">Reference proteome</keyword>
<reference evidence="1" key="1">
    <citation type="submission" date="2021-01" db="EMBL/GenBank/DDBJ databases">
        <authorList>
            <consortium name="Genoscope - CEA"/>
            <person name="William W."/>
        </authorList>
    </citation>
    <scope>NUCLEOTIDE SEQUENCE</scope>
</reference>
<sequence>MQFQKEIIYQHRSKLWLLLQRVYQKQMNQKDYFLWDLKLLILLDDQQQVQFVNENQIFIQMKQITIMLVLVQTIQTIKFETTSSGFNSENTQEVYIDISQCMQHFKVIEQIELQRNLERKKIDIVIKI</sequence>